<keyword evidence="2" id="KW-1185">Reference proteome</keyword>
<evidence type="ECO:0000313" key="1">
    <source>
        <dbReference type="EMBL" id="BCT93291.1"/>
    </source>
</evidence>
<accession>A0ABN6FXK8</accession>
<dbReference type="EMBL" id="AP024545">
    <property type="protein sequence ID" value="BCT93291.1"/>
    <property type="molecule type" value="Genomic_DNA"/>
</dbReference>
<reference evidence="1 2" key="1">
    <citation type="submission" date="2021-03" db="EMBL/GenBank/DDBJ databases">
        <title>Complete Genome Sequences of Two Lysobacter Strains Isolated from Sea Water (Lysobacter caseinilyticus) and Soil (Lysobacter helvus) in South Korea.</title>
        <authorList>
            <person name="Watanabe Y."/>
            <person name="Arakawa K."/>
        </authorList>
    </citation>
    <scope>NUCLEOTIDE SEQUENCE [LARGE SCALE GENOMIC DNA]</scope>
    <source>
        <strain evidence="1 2">KVB24</strain>
    </source>
</reference>
<dbReference type="Proteomes" id="UP000681317">
    <property type="component" value="Chromosome"/>
</dbReference>
<evidence type="ECO:0008006" key="3">
    <source>
        <dbReference type="Google" id="ProtNLM"/>
    </source>
</evidence>
<sequence length="111" mass="11965">MRILIAPWSVVSRTASFWAESVIRKARWGVFEGGRVARTAAFTGKNAANRGAELNLRGPVRGPGRQWRFSAAAAILARPSGTNGRAIPGVACMRNTSRRIASIPTQRGCTE</sequence>
<organism evidence="1 2">
    <name type="scientific">Noviluteimonas caseinilytica</name>
    <dbReference type="NCBI Taxonomy" id="2675101"/>
    <lineage>
        <taxon>Bacteria</taxon>
        <taxon>Pseudomonadati</taxon>
        <taxon>Pseudomonadota</taxon>
        <taxon>Gammaproteobacteria</taxon>
        <taxon>Lysobacterales</taxon>
        <taxon>Lysobacteraceae</taxon>
        <taxon>Noviluteimonas</taxon>
    </lineage>
</organism>
<gene>
    <name evidence="1" type="ORF">LYSCAS_23150</name>
</gene>
<evidence type="ECO:0000313" key="2">
    <source>
        <dbReference type="Proteomes" id="UP000681317"/>
    </source>
</evidence>
<proteinExistence type="predicted"/>
<name>A0ABN6FXK8_9GAMM</name>
<protein>
    <recommendedName>
        <fullName evidence="3">Secreted protein</fullName>
    </recommendedName>
</protein>